<accession>A0A438G412</accession>
<gene>
    <name evidence="2" type="ORF">CK203_064758</name>
</gene>
<feature type="compositionally biased region" description="Polar residues" evidence="1">
    <location>
        <begin position="21"/>
        <end position="41"/>
    </location>
</feature>
<protein>
    <submittedName>
        <fullName evidence="2">Uncharacterized protein</fullName>
    </submittedName>
</protein>
<sequence length="83" mass="8751">MARTRGASSSASQHGAHSQRGGHSTPSQLAQTQFPLLSTGTGPDDHLGLPGHQCHPLLFTPSRGPQAAYGSRATPPRQHGYQR</sequence>
<reference evidence="2 3" key="1">
    <citation type="journal article" date="2018" name="PLoS Genet.">
        <title>Population sequencing reveals clonal diversity and ancestral inbreeding in the grapevine cultivar Chardonnay.</title>
        <authorList>
            <person name="Roach M.J."/>
            <person name="Johnson D.L."/>
            <person name="Bohlmann J."/>
            <person name="van Vuuren H.J."/>
            <person name="Jones S.J."/>
            <person name="Pretorius I.S."/>
            <person name="Schmidt S.A."/>
            <person name="Borneman A.R."/>
        </authorList>
    </citation>
    <scope>NUCLEOTIDE SEQUENCE [LARGE SCALE GENOMIC DNA]</scope>
    <source>
        <strain evidence="3">cv. Chardonnay</strain>
        <tissue evidence="2">Leaf</tissue>
    </source>
</reference>
<evidence type="ECO:0000313" key="3">
    <source>
        <dbReference type="Proteomes" id="UP000288805"/>
    </source>
</evidence>
<feature type="region of interest" description="Disordered" evidence="1">
    <location>
        <begin position="1"/>
        <end position="83"/>
    </location>
</feature>
<dbReference type="AlphaFoldDB" id="A0A438G412"/>
<dbReference type="Proteomes" id="UP000288805">
    <property type="component" value="Unassembled WGS sequence"/>
</dbReference>
<comment type="caution">
    <text evidence="2">The sequence shown here is derived from an EMBL/GenBank/DDBJ whole genome shotgun (WGS) entry which is preliminary data.</text>
</comment>
<organism evidence="2 3">
    <name type="scientific">Vitis vinifera</name>
    <name type="common">Grape</name>
    <dbReference type="NCBI Taxonomy" id="29760"/>
    <lineage>
        <taxon>Eukaryota</taxon>
        <taxon>Viridiplantae</taxon>
        <taxon>Streptophyta</taxon>
        <taxon>Embryophyta</taxon>
        <taxon>Tracheophyta</taxon>
        <taxon>Spermatophyta</taxon>
        <taxon>Magnoliopsida</taxon>
        <taxon>eudicotyledons</taxon>
        <taxon>Gunneridae</taxon>
        <taxon>Pentapetalae</taxon>
        <taxon>rosids</taxon>
        <taxon>Vitales</taxon>
        <taxon>Vitaceae</taxon>
        <taxon>Viteae</taxon>
        <taxon>Vitis</taxon>
    </lineage>
</organism>
<name>A0A438G412_VITVI</name>
<evidence type="ECO:0000313" key="2">
    <source>
        <dbReference type="EMBL" id="RVW66943.1"/>
    </source>
</evidence>
<proteinExistence type="predicted"/>
<evidence type="ECO:0000256" key="1">
    <source>
        <dbReference type="SAM" id="MobiDB-lite"/>
    </source>
</evidence>
<feature type="compositionally biased region" description="Low complexity" evidence="1">
    <location>
        <begin position="1"/>
        <end position="19"/>
    </location>
</feature>
<dbReference type="EMBL" id="QGNW01000613">
    <property type="protein sequence ID" value="RVW66943.1"/>
    <property type="molecule type" value="Genomic_DNA"/>
</dbReference>